<sequence length="75" mass="8697">MNEVIRSYESHGSGDNFYNFLSKKVAESANGPLEKEYRKLHFYIEQALVANHYLSTSAGCFYSLTKEMHENPQFQ</sequence>
<protein>
    <submittedName>
        <fullName evidence="1">Uncharacterized protein</fullName>
    </submittedName>
</protein>
<proteinExistence type="predicted"/>
<dbReference type="Proteomes" id="UP001209854">
    <property type="component" value="Unassembled WGS sequence"/>
</dbReference>
<evidence type="ECO:0000313" key="1">
    <source>
        <dbReference type="EMBL" id="MCW7553811.1"/>
    </source>
</evidence>
<name>A0ABT3MWP5_9GAMM</name>
<reference evidence="1 2" key="1">
    <citation type="submission" date="2022-10" db="EMBL/GenBank/DDBJ databases">
        <title>High-quality genome sequences of two octocoral-associated bacteria, Endozoicomonas euniceicola EF212 and Endozoicomonas gorgoniicola PS125.</title>
        <authorList>
            <person name="Chiou Y.-J."/>
            <person name="Chen Y.-H."/>
        </authorList>
    </citation>
    <scope>NUCLEOTIDE SEQUENCE [LARGE SCALE GENOMIC DNA]</scope>
    <source>
        <strain evidence="1 2">PS125</strain>
    </source>
</reference>
<evidence type="ECO:0000313" key="2">
    <source>
        <dbReference type="Proteomes" id="UP001209854"/>
    </source>
</evidence>
<gene>
    <name evidence="1" type="ORF">NX722_14480</name>
</gene>
<dbReference type="EMBL" id="JAPFCC010000001">
    <property type="protein sequence ID" value="MCW7553811.1"/>
    <property type="molecule type" value="Genomic_DNA"/>
</dbReference>
<dbReference type="RefSeq" id="WP_262568585.1">
    <property type="nucleotide sequence ID" value="NZ_JAPFCC010000001.1"/>
</dbReference>
<keyword evidence="2" id="KW-1185">Reference proteome</keyword>
<accession>A0ABT3MWP5</accession>
<comment type="caution">
    <text evidence="1">The sequence shown here is derived from an EMBL/GenBank/DDBJ whole genome shotgun (WGS) entry which is preliminary data.</text>
</comment>
<organism evidence="1 2">
    <name type="scientific">Endozoicomonas gorgoniicola</name>
    <dbReference type="NCBI Taxonomy" id="1234144"/>
    <lineage>
        <taxon>Bacteria</taxon>
        <taxon>Pseudomonadati</taxon>
        <taxon>Pseudomonadota</taxon>
        <taxon>Gammaproteobacteria</taxon>
        <taxon>Oceanospirillales</taxon>
        <taxon>Endozoicomonadaceae</taxon>
        <taxon>Endozoicomonas</taxon>
    </lineage>
</organism>